<evidence type="ECO:0000313" key="2">
    <source>
        <dbReference type="Proteomes" id="UP000031668"/>
    </source>
</evidence>
<protein>
    <submittedName>
        <fullName evidence="1">Uncharacterized protein</fullName>
    </submittedName>
</protein>
<proteinExistence type="predicted"/>
<name>A0A0C2MM96_THEKT</name>
<keyword evidence="2" id="KW-1185">Reference proteome</keyword>
<sequence>MSGSYQIDIFPRYPYYLNGDLRPTAATVQIVSRQAFTALVLVIAFSSRLSECDCQERDRNVLGFIFLKSKAQDPSSVTRNYPQDVMTNLTEIVVESNLKVAGILKYDQGSVDFLLTTPGFLIGYYTGDDDLFWQQARSQTKECEIMSASLMDCIRTEFLQETEDFIKNRHPVAYRTPPQQ</sequence>
<organism evidence="1 2">
    <name type="scientific">Thelohanellus kitauei</name>
    <name type="common">Myxosporean</name>
    <dbReference type="NCBI Taxonomy" id="669202"/>
    <lineage>
        <taxon>Eukaryota</taxon>
        <taxon>Metazoa</taxon>
        <taxon>Cnidaria</taxon>
        <taxon>Myxozoa</taxon>
        <taxon>Myxosporea</taxon>
        <taxon>Bivalvulida</taxon>
        <taxon>Platysporina</taxon>
        <taxon>Myxobolidae</taxon>
        <taxon>Thelohanellus</taxon>
    </lineage>
</organism>
<dbReference type="Proteomes" id="UP000031668">
    <property type="component" value="Unassembled WGS sequence"/>
</dbReference>
<comment type="caution">
    <text evidence="1">The sequence shown here is derived from an EMBL/GenBank/DDBJ whole genome shotgun (WGS) entry which is preliminary data.</text>
</comment>
<dbReference type="AlphaFoldDB" id="A0A0C2MM96"/>
<accession>A0A0C2MM96</accession>
<dbReference type="EMBL" id="JWZT01004873">
    <property type="protein sequence ID" value="KII62751.1"/>
    <property type="molecule type" value="Genomic_DNA"/>
</dbReference>
<reference evidence="1 2" key="1">
    <citation type="journal article" date="2014" name="Genome Biol. Evol.">
        <title>The genome of the myxosporean Thelohanellus kitauei shows adaptations to nutrient acquisition within its fish host.</title>
        <authorList>
            <person name="Yang Y."/>
            <person name="Xiong J."/>
            <person name="Zhou Z."/>
            <person name="Huo F."/>
            <person name="Miao W."/>
            <person name="Ran C."/>
            <person name="Liu Y."/>
            <person name="Zhang J."/>
            <person name="Feng J."/>
            <person name="Wang M."/>
            <person name="Wang M."/>
            <person name="Wang L."/>
            <person name="Yao B."/>
        </authorList>
    </citation>
    <scope>NUCLEOTIDE SEQUENCE [LARGE SCALE GENOMIC DNA]</scope>
    <source>
        <strain evidence="1">Wuqing</strain>
    </source>
</reference>
<evidence type="ECO:0000313" key="1">
    <source>
        <dbReference type="EMBL" id="KII62751.1"/>
    </source>
</evidence>
<gene>
    <name evidence="1" type="ORF">RF11_08925</name>
</gene>